<sequence>MAELVVACAYNEKPRCSKKTGFNITHNGFNDVTITVPDTFAGEGSFECQKGDTDIIKNCPYPPPEISSYISSTKSGIGPGTTTKGIRSSLTTEQFRNEGINPSVPVATIVVPIVAILLIIIIGLVWLRKRRSEDHKGSKRSSIYKGCPSVMLESGIPFLEKENTGNHVEQTQSGRASVNYMDAIMRVNNPTKRDNVLTINKQTGHVTKEHTSTDNHISGGSSGLKTTESSFSKTSSSGSDRSDTLLLSTKFNC</sequence>
<feature type="region of interest" description="Disordered" evidence="1">
    <location>
        <begin position="204"/>
        <end position="242"/>
    </location>
</feature>
<proteinExistence type="predicted"/>
<accession>A0A2T7P1C0</accession>
<evidence type="ECO:0000313" key="3">
    <source>
        <dbReference type="EMBL" id="PVD27206.1"/>
    </source>
</evidence>
<keyword evidence="4" id="KW-1185">Reference proteome</keyword>
<dbReference type="AlphaFoldDB" id="A0A2T7P1C0"/>
<feature type="transmembrane region" description="Helical" evidence="2">
    <location>
        <begin position="104"/>
        <end position="127"/>
    </location>
</feature>
<dbReference type="Proteomes" id="UP000245119">
    <property type="component" value="Linkage Group LG7"/>
</dbReference>
<keyword evidence="2" id="KW-1133">Transmembrane helix</keyword>
<dbReference type="EMBL" id="PZQS01000007">
    <property type="protein sequence ID" value="PVD27206.1"/>
    <property type="molecule type" value="Genomic_DNA"/>
</dbReference>
<keyword evidence="2" id="KW-0812">Transmembrane</keyword>
<comment type="caution">
    <text evidence="3">The sequence shown here is derived from an EMBL/GenBank/DDBJ whole genome shotgun (WGS) entry which is preliminary data.</text>
</comment>
<protein>
    <submittedName>
        <fullName evidence="3">Uncharacterized protein</fullName>
    </submittedName>
</protein>
<evidence type="ECO:0000256" key="2">
    <source>
        <dbReference type="SAM" id="Phobius"/>
    </source>
</evidence>
<evidence type="ECO:0000256" key="1">
    <source>
        <dbReference type="SAM" id="MobiDB-lite"/>
    </source>
</evidence>
<organism evidence="3 4">
    <name type="scientific">Pomacea canaliculata</name>
    <name type="common">Golden apple snail</name>
    <dbReference type="NCBI Taxonomy" id="400727"/>
    <lineage>
        <taxon>Eukaryota</taxon>
        <taxon>Metazoa</taxon>
        <taxon>Spiralia</taxon>
        <taxon>Lophotrochozoa</taxon>
        <taxon>Mollusca</taxon>
        <taxon>Gastropoda</taxon>
        <taxon>Caenogastropoda</taxon>
        <taxon>Architaenioglossa</taxon>
        <taxon>Ampullarioidea</taxon>
        <taxon>Ampullariidae</taxon>
        <taxon>Pomacea</taxon>
    </lineage>
</organism>
<keyword evidence="2" id="KW-0472">Membrane</keyword>
<evidence type="ECO:0000313" key="4">
    <source>
        <dbReference type="Proteomes" id="UP000245119"/>
    </source>
</evidence>
<feature type="compositionally biased region" description="Low complexity" evidence="1">
    <location>
        <begin position="224"/>
        <end position="242"/>
    </location>
</feature>
<gene>
    <name evidence="3" type="ORF">C0Q70_12360</name>
</gene>
<name>A0A2T7P1C0_POMCA</name>
<reference evidence="3 4" key="1">
    <citation type="submission" date="2018-04" db="EMBL/GenBank/DDBJ databases">
        <title>The genome of golden apple snail Pomacea canaliculata provides insight into stress tolerance and invasive adaptation.</title>
        <authorList>
            <person name="Liu C."/>
            <person name="Liu B."/>
            <person name="Ren Y."/>
            <person name="Zhang Y."/>
            <person name="Wang H."/>
            <person name="Li S."/>
            <person name="Jiang F."/>
            <person name="Yin L."/>
            <person name="Zhang G."/>
            <person name="Qian W."/>
            <person name="Fan W."/>
        </authorList>
    </citation>
    <scope>NUCLEOTIDE SEQUENCE [LARGE SCALE GENOMIC DNA]</scope>
    <source>
        <strain evidence="3">SZHN2017</strain>
        <tissue evidence="3">Muscle</tissue>
    </source>
</reference>